<evidence type="ECO:0000313" key="2">
    <source>
        <dbReference type="Proteomes" id="UP000054549"/>
    </source>
</evidence>
<dbReference type="AlphaFoldDB" id="A0A0C2X7S9"/>
<accession>A0A0C2X7S9</accession>
<keyword evidence="2" id="KW-1185">Reference proteome</keyword>
<gene>
    <name evidence="1" type="ORF">M378DRAFT_162670</name>
</gene>
<dbReference type="Proteomes" id="UP000054549">
    <property type="component" value="Unassembled WGS sequence"/>
</dbReference>
<protein>
    <submittedName>
        <fullName evidence="1">Uncharacterized protein</fullName>
    </submittedName>
</protein>
<proteinExistence type="predicted"/>
<name>A0A0C2X7S9_AMAMK</name>
<sequence>MTQGRDITNGSLYLVTSSTKCTHWGIAVVERPDPSRGGLRFVHNNRFFRDQTRKYHWKGSSTFTTMSTPALDPDHGIALNQCVFLRGFKIKLRGDIWDDLINERRREKSHMAMSPQYADLKPAPVRGAICR</sequence>
<dbReference type="EMBL" id="KN818246">
    <property type="protein sequence ID" value="KIL64818.1"/>
    <property type="molecule type" value="Genomic_DNA"/>
</dbReference>
<reference evidence="1 2" key="1">
    <citation type="submission" date="2014-04" db="EMBL/GenBank/DDBJ databases">
        <title>Evolutionary Origins and Diversification of the Mycorrhizal Mutualists.</title>
        <authorList>
            <consortium name="DOE Joint Genome Institute"/>
            <consortium name="Mycorrhizal Genomics Consortium"/>
            <person name="Kohler A."/>
            <person name="Kuo A."/>
            <person name="Nagy L.G."/>
            <person name="Floudas D."/>
            <person name="Copeland A."/>
            <person name="Barry K.W."/>
            <person name="Cichocki N."/>
            <person name="Veneault-Fourrey C."/>
            <person name="LaButti K."/>
            <person name="Lindquist E.A."/>
            <person name="Lipzen A."/>
            <person name="Lundell T."/>
            <person name="Morin E."/>
            <person name="Murat C."/>
            <person name="Riley R."/>
            <person name="Ohm R."/>
            <person name="Sun H."/>
            <person name="Tunlid A."/>
            <person name="Henrissat B."/>
            <person name="Grigoriev I.V."/>
            <person name="Hibbett D.S."/>
            <person name="Martin F."/>
        </authorList>
    </citation>
    <scope>NUCLEOTIDE SEQUENCE [LARGE SCALE GENOMIC DNA]</scope>
    <source>
        <strain evidence="1 2">Koide BX008</strain>
    </source>
</reference>
<dbReference type="HOGENOM" id="CLU_1927060_0_0_1"/>
<dbReference type="InParanoid" id="A0A0C2X7S9"/>
<evidence type="ECO:0000313" key="1">
    <source>
        <dbReference type="EMBL" id="KIL64818.1"/>
    </source>
</evidence>
<organism evidence="1 2">
    <name type="scientific">Amanita muscaria (strain Koide BX008)</name>
    <dbReference type="NCBI Taxonomy" id="946122"/>
    <lineage>
        <taxon>Eukaryota</taxon>
        <taxon>Fungi</taxon>
        <taxon>Dikarya</taxon>
        <taxon>Basidiomycota</taxon>
        <taxon>Agaricomycotina</taxon>
        <taxon>Agaricomycetes</taxon>
        <taxon>Agaricomycetidae</taxon>
        <taxon>Agaricales</taxon>
        <taxon>Pluteineae</taxon>
        <taxon>Amanitaceae</taxon>
        <taxon>Amanita</taxon>
    </lineage>
</organism>